<evidence type="ECO:0000313" key="7">
    <source>
        <dbReference type="EMBL" id="GMI11410.1"/>
    </source>
</evidence>
<evidence type="ECO:0000259" key="6">
    <source>
        <dbReference type="PROSITE" id="PS50103"/>
    </source>
</evidence>
<reference evidence="7" key="1">
    <citation type="submission" date="2022-07" db="EMBL/GenBank/DDBJ databases">
        <title>Genome analysis of Parmales, a sister group of diatoms, reveals the evolutionary specialization of diatoms from phago-mixotrophs to photoautotrophs.</title>
        <authorList>
            <person name="Ban H."/>
            <person name="Sato S."/>
            <person name="Yoshikawa S."/>
            <person name="Kazumasa Y."/>
            <person name="Nakamura Y."/>
            <person name="Ichinomiya M."/>
            <person name="Saitoh K."/>
            <person name="Sato N."/>
            <person name="Blanc-Mathieu R."/>
            <person name="Endo H."/>
            <person name="Kuwata A."/>
            <person name="Ogata H."/>
        </authorList>
    </citation>
    <scope>NUCLEOTIDE SEQUENCE</scope>
</reference>
<dbReference type="PROSITE" id="PS50103">
    <property type="entry name" value="ZF_C3H1"/>
    <property type="match status" value="1"/>
</dbReference>
<keyword evidence="2 4" id="KW-0863">Zinc-finger</keyword>
<dbReference type="Gene3D" id="3.30.40.10">
    <property type="entry name" value="Zinc/RING finger domain, C3HC4 (zinc finger)"/>
    <property type="match status" value="1"/>
</dbReference>
<dbReference type="GO" id="GO:0008270">
    <property type="term" value="F:zinc ion binding"/>
    <property type="evidence" value="ECO:0007669"/>
    <property type="project" value="UniProtKB-KW"/>
</dbReference>
<comment type="caution">
    <text evidence="7">The sequence shown here is derived from an EMBL/GenBank/DDBJ whole genome shotgun (WGS) entry which is preliminary data.</text>
</comment>
<dbReference type="SMART" id="SM00356">
    <property type="entry name" value="ZnF_C3H1"/>
    <property type="match status" value="1"/>
</dbReference>
<keyword evidence="1 4" id="KW-0479">Metal-binding</keyword>
<evidence type="ECO:0000256" key="3">
    <source>
        <dbReference type="ARBA" id="ARBA00022833"/>
    </source>
</evidence>
<dbReference type="Proteomes" id="UP001165082">
    <property type="component" value="Unassembled WGS sequence"/>
</dbReference>
<dbReference type="GO" id="GO:0034247">
    <property type="term" value="P:snoRNA splicing"/>
    <property type="evidence" value="ECO:0007669"/>
    <property type="project" value="TreeGrafter"/>
</dbReference>
<organism evidence="7 8">
    <name type="scientific">Triparma retinervis</name>
    <dbReference type="NCBI Taxonomy" id="2557542"/>
    <lineage>
        <taxon>Eukaryota</taxon>
        <taxon>Sar</taxon>
        <taxon>Stramenopiles</taxon>
        <taxon>Ochrophyta</taxon>
        <taxon>Bolidophyceae</taxon>
        <taxon>Parmales</taxon>
        <taxon>Triparmaceae</taxon>
        <taxon>Triparma</taxon>
    </lineage>
</organism>
<proteinExistence type="predicted"/>
<dbReference type="PANTHER" id="PTHR12930:SF0">
    <property type="entry name" value="RING FINGER PROTEIN 113B"/>
    <property type="match status" value="1"/>
</dbReference>
<protein>
    <recommendedName>
        <fullName evidence="6">C3H1-type domain-containing protein</fullName>
    </recommendedName>
</protein>
<dbReference type="Pfam" id="PF00097">
    <property type="entry name" value="zf-C3HC4"/>
    <property type="match status" value="1"/>
</dbReference>
<sequence>MFKKKKKSASRAYRPTPASTASDTPSNTSSDLTSPSDATVTSSKDPNSVTVCKDIEEEDDTVVINPNKPQSRKRGREGREGGDESQNQDGAPDTSVLYSYAASSGADKLARQKTDAFRTNEYEAVETRDARSMHEEKVRLMESGGTNDETGEYRGMNAYSGIIKKSSDSIRANKHTGQHGALRANTFVRTTSRFDYQPDVCKDYKETGFCGFGDTCVFMHDRTDMKKGWELEEEGPFKEPVVTECGHYFCGRCGRDRYKADKACHACGKDVGGVFNEPRKLKRACKKVAGGDWEAFKECKGKKGAGE</sequence>
<dbReference type="InterPro" id="IPR039971">
    <property type="entry name" value="CWC24-like"/>
</dbReference>
<dbReference type="InterPro" id="IPR036855">
    <property type="entry name" value="Znf_CCCH_sf"/>
</dbReference>
<gene>
    <name evidence="7" type="ORF">TrRE_jg3930</name>
</gene>
<dbReference type="InterPro" id="IPR013083">
    <property type="entry name" value="Znf_RING/FYVE/PHD"/>
</dbReference>
<dbReference type="InterPro" id="IPR000571">
    <property type="entry name" value="Znf_CCCH"/>
</dbReference>
<name>A0A9W7FFX0_9STRA</name>
<feature type="domain" description="C3H1-type" evidence="6">
    <location>
        <begin position="195"/>
        <end position="223"/>
    </location>
</feature>
<feature type="compositionally biased region" description="Polar residues" evidence="5">
    <location>
        <begin position="17"/>
        <end position="50"/>
    </location>
</feature>
<evidence type="ECO:0000256" key="4">
    <source>
        <dbReference type="PROSITE-ProRule" id="PRU00723"/>
    </source>
</evidence>
<evidence type="ECO:0000256" key="1">
    <source>
        <dbReference type="ARBA" id="ARBA00022723"/>
    </source>
</evidence>
<dbReference type="SUPFAM" id="SSF57850">
    <property type="entry name" value="RING/U-box"/>
    <property type="match status" value="1"/>
</dbReference>
<dbReference type="SUPFAM" id="SSF90229">
    <property type="entry name" value="CCCH zinc finger"/>
    <property type="match status" value="1"/>
</dbReference>
<evidence type="ECO:0000256" key="2">
    <source>
        <dbReference type="ARBA" id="ARBA00022771"/>
    </source>
</evidence>
<evidence type="ECO:0000256" key="5">
    <source>
        <dbReference type="SAM" id="MobiDB-lite"/>
    </source>
</evidence>
<keyword evidence="3 4" id="KW-0862">Zinc</keyword>
<feature type="region of interest" description="Disordered" evidence="5">
    <location>
        <begin position="1"/>
        <end position="94"/>
    </location>
</feature>
<feature type="zinc finger region" description="C3H1-type" evidence="4">
    <location>
        <begin position="195"/>
        <end position="223"/>
    </location>
</feature>
<dbReference type="PANTHER" id="PTHR12930">
    <property type="entry name" value="ZINC FINGER PROTEIN 183"/>
    <property type="match status" value="1"/>
</dbReference>
<evidence type="ECO:0000313" key="8">
    <source>
        <dbReference type="Proteomes" id="UP001165082"/>
    </source>
</evidence>
<dbReference type="Pfam" id="PF00642">
    <property type="entry name" value="zf-CCCH"/>
    <property type="match status" value="1"/>
</dbReference>
<dbReference type="GO" id="GO:0005684">
    <property type="term" value="C:U2-type spliceosomal complex"/>
    <property type="evidence" value="ECO:0007669"/>
    <property type="project" value="TreeGrafter"/>
</dbReference>
<dbReference type="InterPro" id="IPR018957">
    <property type="entry name" value="Znf_C3HC4_RING-type"/>
</dbReference>
<accession>A0A9W7FFX0</accession>
<dbReference type="OrthoDB" id="25761at2759"/>
<keyword evidence="8" id="KW-1185">Reference proteome</keyword>
<dbReference type="AlphaFoldDB" id="A0A9W7FFX0"/>
<dbReference type="EMBL" id="BRXZ01000422">
    <property type="protein sequence ID" value="GMI11410.1"/>
    <property type="molecule type" value="Genomic_DNA"/>
</dbReference>